<protein>
    <submittedName>
        <fullName evidence="1">Uncharacterized protein</fullName>
    </submittedName>
</protein>
<evidence type="ECO:0000313" key="2">
    <source>
        <dbReference type="Proteomes" id="UP000054064"/>
    </source>
</evidence>
<keyword evidence="2" id="KW-1185">Reference proteome</keyword>
<feature type="non-terminal residue" evidence="1">
    <location>
        <position position="210"/>
    </location>
</feature>
<feature type="non-terminal residue" evidence="1">
    <location>
        <position position="1"/>
    </location>
</feature>
<organism evidence="1 2">
    <name type="scientific">Buceros rhinoceros silvestris</name>
    <dbReference type="NCBI Taxonomy" id="175836"/>
    <lineage>
        <taxon>Eukaryota</taxon>
        <taxon>Metazoa</taxon>
        <taxon>Chordata</taxon>
        <taxon>Craniata</taxon>
        <taxon>Vertebrata</taxon>
        <taxon>Euteleostomi</taxon>
        <taxon>Archelosauria</taxon>
        <taxon>Archosauria</taxon>
        <taxon>Dinosauria</taxon>
        <taxon>Saurischia</taxon>
        <taxon>Theropoda</taxon>
        <taxon>Coelurosauria</taxon>
        <taxon>Aves</taxon>
        <taxon>Neognathae</taxon>
        <taxon>Neoaves</taxon>
        <taxon>Telluraves</taxon>
        <taxon>Coraciimorphae</taxon>
        <taxon>Bucerotiformes</taxon>
        <taxon>Bucerotidae</taxon>
        <taxon>Buceros</taxon>
    </lineage>
</organism>
<dbReference type="AlphaFoldDB" id="A0A091HJ24"/>
<dbReference type="Proteomes" id="UP000054064">
    <property type="component" value="Unassembled WGS sequence"/>
</dbReference>
<name>A0A091HJ24_BUCRH</name>
<gene>
    <name evidence="1" type="ORF">N320_09311</name>
</gene>
<reference evidence="1 2" key="1">
    <citation type="submission" date="2014-04" db="EMBL/GenBank/DDBJ databases">
        <title>Genome evolution of avian class.</title>
        <authorList>
            <person name="Zhang G."/>
            <person name="Li C."/>
        </authorList>
    </citation>
    <scope>NUCLEOTIDE SEQUENCE [LARGE SCALE GENOMIC DNA]</scope>
    <source>
        <strain evidence="1">BGI_N320</strain>
    </source>
</reference>
<accession>A0A091HJ24</accession>
<proteinExistence type="predicted"/>
<evidence type="ECO:0000313" key="1">
    <source>
        <dbReference type="EMBL" id="KFO87338.1"/>
    </source>
</evidence>
<dbReference type="EMBL" id="KL513821">
    <property type="protein sequence ID" value="KFO87338.1"/>
    <property type="molecule type" value="Genomic_DNA"/>
</dbReference>
<sequence>SSLQDSLAQTERGQMTWSISLPALTTQRDCQVSQSHKKHEWNNFLFNSFLALQAESSKNPVCFQNGTLPSCSLYRTYEVVLKRKLIEKTSGSERGENVECGSFLSEINNLEEYKNTGAKQMFSKLLFLGCLLHVLVSEKTACILYQCSQKYSKTVKKRHAVKACKVRSQQENHITVAARTQTGNTHCLLRTRVGVHVKVQHLKGESQGTK</sequence>